<name>A0A2A7B6I0_9FIRM</name>
<dbReference type="AlphaFoldDB" id="A0A2A7B6I0"/>
<dbReference type="RefSeq" id="WP_097792829.1">
    <property type="nucleotide sequence ID" value="NZ_NOUV01000014.1"/>
</dbReference>
<reference evidence="1 2" key="1">
    <citation type="journal article" date="2017" name="Front. Microbiol.">
        <title>New Insights into the Diversity of the Genus Faecalibacterium.</title>
        <authorList>
            <person name="Benevides L."/>
            <person name="Burman S."/>
            <person name="Martin R."/>
            <person name="Robert V."/>
            <person name="Thomas M."/>
            <person name="Miquel S."/>
            <person name="Chain F."/>
            <person name="Sokol H."/>
            <person name="Bermudez-Humaran L.G."/>
            <person name="Morrison M."/>
            <person name="Langella P."/>
            <person name="Azevedo V.A."/>
            <person name="Chatel J.M."/>
            <person name="Soares S."/>
        </authorList>
    </citation>
    <scope>NUCLEOTIDE SEQUENCE [LARGE SCALE GENOMIC DNA]</scope>
    <source>
        <strain evidence="1 2">AHMP21</strain>
    </source>
</reference>
<dbReference type="EMBL" id="NOUV01000014">
    <property type="protein sequence ID" value="PDX87007.1"/>
    <property type="molecule type" value="Genomic_DNA"/>
</dbReference>
<accession>A0A2A7B6I0</accession>
<proteinExistence type="predicted"/>
<organism evidence="1 2">
    <name type="scientific">Faecalibacterium prausnitzii</name>
    <dbReference type="NCBI Taxonomy" id="853"/>
    <lineage>
        <taxon>Bacteria</taxon>
        <taxon>Bacillati</taxon>
        <taxon>Bacillota</taxon>
        <taxon>Clostridia</taxon>
        <taxon>Eubacteriales</taxon>
        <taxon>Oscillospiraceae</taxon>
        <taxon>Faecalibacterium</taxon>
    </lineage>
</organism>
<dbReference type="OrthoDB" id="2007883at2"/>
<comment type="caution">
    <text evidence="1">The sequence shown here is derived from an EMBL/GenBank/DDBJ whole genome shotgun (WGS) entry which is preliminary data.</text>
</comment>
<protein>
    <submittedName>
        <fullName evidence="1">Uncharacterized protein</fullName>
    </submittedName>
</protein>
<evidence type="ECO:0000313" key="2">
    <source>
        <dbReference type="Proteomes" id="UP000220904"/>
    </source>
</evidence>
<gene>
    <name evidence="1" type="ORF">CHR60_09850</name>
</gene>
<sequence length="103" mass="12167">MANSIMQARRECYVCRMKYNVSTVGTLEEHHVLNGPLRPVAEKYGLKVWLCHRHHNEPGYSAHFDHHLRLDLKKQAQQDFEDLYGHDRWMAEIGKDYLKCSTL</sequence>
<evidence type="ECO:0000313" key="1">
    <source>
        <dbReference type="EMBL" id="PDX87007.1"/>
    </source>
</evidence>
<dbReference type="Proteomes" id="UP000220904">
    <property type="component" value="Unassembled WGS sequence"/>
</dbReference>